<keyword evidence="3" id="KW-0315">Glutamine amidotransferase</keyword>
<keyword evidence="1" id="KW-0028">Amino-acid biosynthesis</keyword>
<evidence type="ECO:0000313" key="6">
    <source>
        <dbReference type="EMBL" id="KKY23880.1"/>
    </source>
</evidence>
<proteinExistence type="predicted"/>
<name>A0A0G2H589_PHACM</name>
<dbReference type="Gene3D" id="3.40.50.620">
    <property type="entry name" value="HUPs"/>
    <property type="match status" value="1"/>
</dbReference>
<dbReference type="InterPro" id="IPR001962">
    <property type="entry name" value="Asn_synthase"/>
</dbReference>
<feature type="region of interest" description="Disordered" evidence="4">
    <location>
        <begin position="353"/>
        <end position="372"/>
    </location>
</feature>
<protein>
    <submittedName>
        <fullName evidence="6">Putative asparagine synthase related protein</fullName>
    </submittedName>
</protein>
<evidence type="ECO:0000313" key="7">
    <source>
        <dbReference type="Proteomes" id="UP000053317"/>
    </source>
</evidence>
<sequence length="439" mass="48227">MILKVFSSAHETRIQYALKSANSPLLRLALQLVTTARHANWHLARFMCGIFCSVLSHSSTMTKNTKSCYTVETVLDDVPYWLAKMKLAVLSSQAVADIPLLGTSTADDAPSRAPKVAILFSGGLDCTILARLAHEILDPKESIDLLNVAFENPRSVAAARLRPNFDPYEACPDRITGRRSFVELFKACPGREFRFVAIDIPFSETQAHRSTVISLMYPQNTEMDLSISMALYFAARGKGTATISPNVSLQENSATAAIPPYTTSARVLLSGLGADELFAGYTRHATAFSRQGYPGLIAELALDITRLGTRNLGRDDRIISHCSKEVRYPYLDEDFVKWALQAPVWEKCGFGEHRPQPSDSTSIVSESNVTLHQHRRNVTGEDKDINGIEPAKKVLRLLAQTLDLPGVAREKKRAIQFGAKTAKMETGGGKTKGTDVLLS</sequence>
<dbReference type="GO" id="GO:0004066">
    <property type="term" value="F:asparagine synthase (glutamine-hydrolyzing) activity"/>
    <property type="evidence" value="ECO:0007669"/>
    <property type="project" value="InterPro"/>
</dbReference>
<dbReference type="InterPro" id="IPR051857">
    <property type="entry name" value="Asn_synthetase_domain"/>
</dbReference>
<feature type="domain" description="Asparagine synthetase" evidence="5">
    <location>
        <begin position="298"/>
        <end position="347"/>
    </location>
</feature>
<dbReference type="PANTHER" id="PTHR45937">
    <property type="entry name" value="ASPARAGINE SYNTHETASE DOMAIN-CONTAINING PROTEIN 1"/>
    <property type="match status" value="1"/>
</dbReference>
<feature type="compositionally biased region" description="Polar residues" evidence="4">
    <location>
        <begin position="357"/>
        <end position="371"/>
    </location>
</feature>
<dbReference type="InterPro" id="IPR014729">
    <property type="entry name" value="Rossmann-like_a/b/a_fold"/>
</dbReference>
<accession>A0A0G2H589</accession>
<dbReference type="PANTHER" id="PTHR45937:SF1">
    <property type="entry name" value="ASPARAGINE SYNTHETASE DOMAIN-CONTAINING PROTEIN 1"/>
    <property type="match status" value="1"/>
</dbReference>
<dbReference type="CDD" id="cd01991">
    <property type="entry name" value="Asn_synthase_B_C"/>
    <property type="match status" value="1"/>
</dbReference>
<feature type="domain" description="Asparagine synthetase" evidence="5">
    <location>
        <begin position="265"/>
        <end position="293"/>
    </location>
</feature>
<organism evidence="6 7">
    <name type="scientific">Phaeomoniella chlamydospora</name>
    <name type="common">Phaeoacremonium chlamydosporum</name>
    <dbReference type="NCBI Taxonomy" id="158046"/>
    <lineage>
        <taxon>Eukaryota</taxon>
        <taxon>Fungi</taxon>
        <taxon>Dikarya</taxon>
        <taxon>Ascomycota</taxon>
        <taxon>Pezizomycotina</taxon>
        <taxon>Eurotiomycetes</taxon>
        <taxon>Chaetothyriomycetidae</taxon>
        <taxon>Phaeomoniellales</taxon>
        <taxon>Phaeomoniellaceae</taxon>
        <taxon>Phaeomoniella</taxon>
    </lineage>
</organism>
<evidence type="ECO:0000256" key="2">
    <source>
        <dbReference type="ARBA" id="ARBA00022888"/>
    </source>
</evidence>
<dbReference type="OrthoDB" id="10252281at2759"/>
<dbReference type="Proteomes" id="UP000053317">
    <property type="component" value="Unassembled WGS sequence"/>
</dbReference>
<dbReference type="GO" id="GO:0006529">
    <property type="term" value="P:asparagine biosynthetic process"/>
    <property type="evidence" value="ECO:0007669"/>
    <property type="project" value="UniProtKB-KW"/>
</dbReference>
<comment type="caution">
    <text evidence="6">The sequence shown here is derived from an EMBL/GenBank/DDBJ whole genome shotgun (WGS) entry which is preliminary data.</text>
</comment>
<evidence type="ECO:0000256" key="4">
    <source>
        <dbReference type="SAM" id="MobiDB-lite"/>
    </source>
</evidence>
<evidence type="ECO:0000259" key="5">
    <source>
        <dbReference type="Pfam" id="PF00733"/>
    </source>
</evidence>
<reference evidence="6 7" key="1">
    <citation type="submission" date="2015-05" db="EMBL/GenBank/DDBJ databases">
        <title>Distinctive expansion of gene families associated with plant cell wall degradation and secondary metabolism in the genomes of grapevine trunk pathogens.</title>
        <authorList>
            <person name="Lawrence D.P."/>
            <person name="Travadon R."/>
            <person name="Rolshausen P.E."/>
            <person name="Baumgartner K."/>
        </authorList>
    </citation>
    <scope>NUCLEOTIDE SEQUENCE [LARGE SCALE GENOMIC DNA]</scope>
    <source>
        <strain evidence="6">UCRPC4</strain>
    </source>
</reference>
<keyword evidence="7" id="KW-1185">Reference proteome</keyword>
<dbReference type="Pfam" id="PF00733">
    <property type="entry name" value="Asn_synthase"/>
    <property type="match status" value="2"/>
</dbReference>
<evidence type="ECO:0000256" key="1">
    <source>
        <dbReference type="ARBA" id="ARBA00022605"/>
    </source>
</evidence>
<evidence type="ECO:0000256" key="3">
    <source>
        <dbReference type="ARBA" id="ARBA00022962"/>
    </source>
</evidence>
<dbReference type="SUPFAM" id="SSF52402">
    <property type="entry name" value="Adenine nucleotide alpha hydrolases-like"/>
    <property type="match status" value="1"/>
</dbReference>
<gene>
    <name evidence="6" type="ORF">UCRPC4_g02693</name>
</gene>
<reference evidence="6 7" key="2">
    <citation type="submission" date="2015-05" db="EMBL/GenBank/DDBJ databases">
        <authorList>
            <person name="Morales-Cruz A."/>
            <person name="Amrine K.C."/>
            <person name="Cantu D."/>
        </authorList>
    </citation>
    <scope>NUCLEOTIDE SEQUENCE [LARGE SCALE GENOMIC DNA]</scope>
    <source>
        <strain evidence="6">UCRPC4</strain>
    </source>
</reference>
<dbReference type="AlphaFoldDB" id="A0A0G2H589"/>
<keyword evidence="2" id="KW-0061">Asparagine biosynthesis</keyword>
<dbReference type="EMBL" id="LCWF01000064">
    <property type="protein sequence ID" value="KKY23880.1"/>
    <property type="molecule type" value="Genomic_DNA"/>
</dbReference>